<accession>A0A2U8QYI2</accession>
<dbReference type="InterPro" id="IPR027961">
    <property type="entry name" value="DUF4442"/>
</dbReference>
<evidence type="ECO:0000313" key="2">
    <source>
        <dbReference type="Proteomes" id="UP000245429"/>
    </source>
</evidence>
<dbReference type="OrthoDB" id="9814774at2"/>
<evidence type="ECO:0000313" key="1">
    <source>
        <dbReference type="EMBL" id="AWM15212.1"/>
    </source>
</evidence>
<name>A0A2U8QYI2_9FLAO</name>
<dbReference type="AlphaFoldDB" id="A0A2U8QYI2"/>
<reference evidence="1 2" key="1">
    <citation type="submission" date="2018-05" db="EMBL/GenBank/DDBJ databases">
        <title>Flavobacterium sp. MEBiC07310.</title>
        <authorList>
            <person name="Baek K."/>
        </authorList>
    </citation>
    <scope>NUCLEOTIDE SEQUENCE [LARGE SCALE GENOMIC DNA]</scope>
    <source>
        <strain evidence="1 2">MEBiC07310</strain>
    </source>
</reference>
<gene>
    <name evidence="1" type="ORF">DI487_00455</name>
</gene>
<keyword evidence="2" id="KW-1185">Reference proteome</keyword>
<dbReference type="KEGG" id="fse:DI487_00455"/>
<sequence length="145" mass="17157">MYRRSCGKLYFVSEDLHLVKIRIPLTYRNKNYVGSMFGGSLFSATDPIYMIQLMQILGKDYVVWDKATQIRFRKPAYSNAFVDFEFSIDEINEIKRQVQENKEIDFVKKLNITDGKETVFTELEKTLYISSKEHYRQKRAKVSSK</sequence>
<protein>
    <submittedName>
        <fullName evidence="1">DUF4442 domain-containing protein</fullName>
    </submittedName>
</protein>
<dbReference type="Gene3D" id="3.10.129.10">
    <property type="entry name" value="Hotdog Thioesterase"/>
    <property type="match status" value="1"/>
</dbReference>
<dbReference type="InterPro" id="IPR029069">
    <property type="entry name" value="HotDog_dom_sf"/>
</dbReference>
<dbReference type="Pfam" id="PF14539">
    <property type="entry name" value="DUF4442"/>
    <property type="match status" value="1"/>
</dbReference>
<proteinExistence type="predicted"/>
<organism evidence="1 2">
    <name type="scientific">Flavobacterium sediminis</name>
    <dbReference type="NCBI Taxonomy" id="2201181"/>
    <lineage>
        <taxon>Bacteria</taxon>
        <taxon>Pseudomonadati</taxon>
        <taxon>Bacteroidota</taxon>
        <taxon>Flavobacteriia</taxon>
        <taxon>Flavobacteriales</taxon>
        <taxon>Flavobacteriaceae</taxon>
        <taxon>Flavobacterium</taxon>
    </lineage>
</organism>
<dbReference type="Proteomes" id="UP000245429">
    <property type="component" value="Chromosome"/>
</dbReference>
<dbReference type="SUPFAM" id="SSF54637">
    <property type="entry name" value="Thioesterase/thiol ester dehydrase-isomerase"/>
    <property type="match status" value="1"/>
</dbReference>
<dbReference type="EMBL" id="CP029463">
    <property type="protein sequence ID" value="AWM15212.1"/>
    <property type="molecule type" value="Genomic_DNA"/>
</dbReference>